<keyword evidence="1" id="KW-0812">Transmembrane</keyword>
<evidence type="ECO:0000256" key="1">
    <source>
        <dbReference type="SAM" id="Phobius"/>
    </source>
</evidence>
<comment type="caution">
    <text evidence="2">The sequence shown here is derived from an EMBL/GenBank/DDBJ whole genome shotgun (WGS) entry which is preliminary data.</text>
</comment>
<proteinExistence type="predicted"/>
<feature type="transmembrane region" description="Helical" evidence="1">
    <location>
        <begin position="20"/>
        <end position="37"/>
    </location>
</feature>
<keyword evidence="1" id="KW-0472">Membrane</keyword>
<organism evidence="2 3">
    <name type="scientific">candidate division TA06 bacterium B3_TA06</name>
    <dbReference type="NCBI Taxonomy" id="2012487"/>
    <lineage>
        <taxon>Bacteria</taxon>
        <taxon>Bacteria division TA06</taxon>
    </lineage>
</organism>
<name>A0A532V716_UNCT6</name>
<reference evidence="2 3" key="1">
    <citation type="submission" date="2017-06" db="EMBL/GenBank/DDBJ databases">
        <title>Novel microbial phyla capable of carbon fixation and sulfur reduction in deep-sea sediments.</title>
        <authorList>
            <person name="Huang J."/>
            <person name="Baker B."/>
            <person name="Wang Y."/>
        </authorList>
    </citation>
    <scope>NUCLEOTIDE SEQUENCE [LARGE SCALE GENOMIC DNA]</scope>
    <source>
        <strain evidence="2">B3_TA06</strain>
    </source>
</reference>
<dbReference type="Proteomes" id="UP000317778">
    <property type="component" value="Unassembled WGS sequence"/>
</dbReference>
<evidence type="ECO:0000313" key="3">
    <source>
        <dbReference type="Proteomes" id="UP000317778"/>
    </source>
</evidence>
<gene>
    <name evidence="2" type="ORF">CEE36_05705</name>
</gene>
<sequence length="120" mass="13900">MSIPRRRDRLPRARILSRPILISLVVILGLVLSLYLLRRKVAPPEAIDTLQVASQGLSLNGEEISLKELWERYAKVRTPRRIDVIFDTQMPWGESWAIRDTLKRLTELQANLTITGLQEW</sequence>
<keyword evidence="1" id="KW-1133">Transmembrane helix</keyword>
<dbReference type="EMBL" id="NJBO01000007">
    <property type="protein sequence ID" value="TKJ42979.1"/>
    <property type="molecule type" value="Genomic_DNA"/>
</dbReference>
<protein>
    <submittedName>
        <fullName evidence="2">Uncharacterized protein</fullName>
    </submittedName>
</protein>
<accession>A0A532V716</accession>
<dbReference type="AlphaFoldDB" id="A0A532V716"/>
<evidence type="ECO:0000313" key="2">
    <source>
        <dbReference type="EMBL" id="TKJ42979.1"/>
    </source>
</evidence>